<dbReference type="AlphaFoldDB" id="A0A916EAW5"/>
<comment type="caution">
    <text evidence="1">The sequence shown here is derived from an EMBL/GenBank/DDBJ whole genome shotgun (WGS) entry which is preliminary data.</text>
</comment>
<proteinExistence type="predicted"/>
<dbReference type="Proteomes" id="UP000684084">
    <property type="component" value="Unassembled WGS sequence"/>
</dbReference>
<protein>
    <recommendedName>
        <fullName evidence="3">Crinkler family protein</fullName>
    </recommendedName>
</protein>
<organism evidence="1 2">
    <name type="scientific">Rhizophagus irregularis</name>
    <dbReference type="NCBI Taxonomy" id="588596"/>
    <lineage>
        <taxon>Eukaryota</taxon>
        <taxon>Fungi</taxon>
        <taxon>Fungi incertae sedis</taxon>
        <taxon>Mucoromycota</taxon>
        <taxon>Glomeromycotina</taxon>
        <taxon>Glomeromycetes</taxon>
        <taxon>Glomerales</taxon>
        <taxon>Glomeraceae</taxon>
        <taxon>Rhizophagus</taxon>
    </lineage>
</organism>
<dbReference type="OrthoDB" id="2382295at2759"/>
<accession>A0A916EAW5</accession>
<dbReference type="EMBL" id="CAGKOT010000032">
    <property type="protein sequence ID" value="CAB5373592.1"/>
    <property type="molecule type" value="Genomic_DNA"/>
</dbReference>
<evidence type="ECO:0000313" key="2">
    <source>
        <dbReference type="Proteomes" id="UP000684084"/>
    </source>
</evidence>
<evidence type="ECO:0008006" key="3">
    <source>
        <dbReference type="Google" id="ProtNLM"/>
    </source>
</evidence>
<reference evidence="1" key="1">
    <citation type="submission" date="2020-05" db="EMBL/GenBank/DDBJ databases">
        <authorList>
            <person name="Rincon C."/>
            <person name="Sanders R I."/>
            <person name="Robbins C."/>
            <person name="Chaturvedi A."/>
        </authorList>
    </citation>
    <scope>NUCLEOTIDE SEQUENCE</scope>
    <source>
        <strain evidence="1">CHB12</strain>
    </source>
</reference>
<dbReference type="VEuPathDB" id="FungiDB:RhiirFUN_014957"/>
<evidence type="ECO:0000313" key="1">
    <source>
        <dbReference type="EMBL" id="CAB5373592.1"/>
    </source>
</evidence>
<gene>
    <name evidence="1" type="ORF">CHRIB12_LOCUS14073</name>
</gene>
<name>A0A916EAW5_9GLOM</name>
<sequence length="419" mass="48290">MVISAVDKMTDKRKFCSSSLNKRSNSCPNFIIKMWIYPEGAPRAIKLKADVSLVEDLDDLAGVLTQEINVLRNLDPQQFVFLDNENRRLASGTDITLIRTTDKVPLIVRYQLSDRRISVDFRYSRKSGSCKIPHSSGSFSLLKEEVMKQFNDLQEYDIYFLHEMSSTNIRDTFNFNYLIINDAQLKGNEYQLRLKVMIEGKKSFSEWELNEVLAKVLGNKYLAVNQMPVLDLQRLPVVTLSNKHLKDFSKELQRVFRTYRKETNTNEQVCREYIFLFLRFAVHYAILNINNAIYITNEWVLKGTRGNGPVDYIIFADAMIVLICEAKADNMEKGLAQLLVQLHSAVENFATTGPNPKMYGIVTTGTSWRFVCWTGSLEDPTIYLSQQFSCNFQGDLRTETNILSFIARILRDQCEPVHD</sequence>